<sequence length="342" mass="37876">MLAYLRLAVNPDDDNALLRVINFPPRGIGARTVENLQTASQEQGVSLWQAACNAGAKAAKVAAFVRLIEALRNQVGQMPLPEIIAGILKDSGLTEYYQTQKGDNQDRLDNLDELVNAAIEFKPEDSNFEILSDNISDDPAFPILAFLSNAALESGENQAGAGEKAIQLMTVHAAKGLEFNAVFLTGMEEGRFPSEMSLAERGGLEEERRLMYVAITRARKRLYITMAQQRMLHGQTQFGIVSRFVEEIPPEVLHYLSVKKPAYDSYGNMRQTATFKDKILDDFKQPQTYAGFRIGQNVRHAKFGTGVIIDAADKGESARLTINFGKQGVKELDTKFAKLEEV</sequence>
<dbReference type="SUPFAM" id="SSF52540">
    <property type="entry name" value="P-loop containing nucleoside triphosphate hydrolases"/>
    <property type="match status" value="1"/>
</dbReference>
<dbReference type="GO" id="GO:0033202">
    <property type="term" value="C:DNA helicase complex"/>
    <property type="evidence" value="ECO:0007669"/>
    <property type="project" value="TreeGrafter"/>
</dbReference>
<dbReference type="GO" id="GO:0016787">
    <property type="term" value="F:hydrolase activity"/>
    <property type="evidence" value="ECO:0007669"/>
    <property type="project" value="UniProtKB-KW"/>
</dbReference>
<dbReference type="PANTHER" id="PTHR11070">
    <property type="entry name" value="UVRD / RECB / PCRA DNA HELICASE FAMILY MEMBER"/>
    <property type="match status" value="1"/>
</dbReference>
<dbReference type="CDD" id="cd18807">
    <property type="entry name" value="SF1_C_UvrD"/>
    <property type="match status" value="1"/>
</dbReference>
<comment type="caution">
    <text evidence="7">The sequence shown here is derived from an EMBL/GenBank/DDBJ whole genome shotgun (WGS) entry which is preliminary data.</text>
</comment>
<dbReference type="PROSITE" id="PS51217">
    <property type="entry name" value="UVRD_HELICASE_CTER"/>
    <property type="match status" value="1"/>
</dbReference>
<dbReference type="eggNOG" id="COG0210">
    <property type="taxonomic scope" value="Bacteria"/>
</dbReference>
<evidence type="ECO:0000256" key="1">
    <source>
        <dbReference type="ARBA" id="ARBA00022741"/>
    </source>
</evidence>
<keyword evidence="2" id="KW-0378">Hydrolase</keyword>
<reference evidence="7 8" key="1">
    <citation type="submission" date="2009-01" db="EMBL/GenBank/DDBJ databases">
        <authorList>
            <person name="Fulton L."/>
            <person name="Clifton S."/>
            <person name="Chinwalla A.T."/>
            <person name="Mitreva M."/>
            <person name="Sodergren E."/>
            <person name="Weinstock G."/>
            <person name="Clifton S."/>
            <person name="Dooling D.J."/>
            <person name="Fulton B."/>
            <person name="Minx P."/>
            <person name="Pepin K.H."/>
            <person name="Johnson M."/>
            <person name="Bhonagiri V."/>
            <person name="Nash W.E."/>
            <person name="Mardis E.R."/>
            <person name="Wilson R.K."/>
        </authorList>
    </citation>
    <scope>NUCLEOTIDE SEQUENCE [LARGE SCALE GENOMIC DNA]</scope>
    <source>
        <strain evidence="7 8">NRL30031/H210</strain>
    </source>
</reference>
<dbReference type="Proteomes" id="UP000004457">
    <property type="component" value="Unassembled WGS sequence"/>
</dbReference>
<dbReference type="Gene3D" id="3.40.50.300">
    <property type="entry name" value="P-loop containing nucleotide triphosphate hydrolases"/>
    <property type="match status" value="1"/>
</dbReference>
<evidence type="ECO:0000259" key="6">
    <source>
        <dbReference type="PROSITE" id="PS51217"/>
    </source>
</evidence>
<dbReference type="GO" id="GO:0043138">
    <property type="term" value="F:3'-5' DNA helicase activity"/>
    <property type="evidence" value="ECO:0007669"/>
    <property type="project" value="TreeGrafter"/>
</dbReference>
<dbReference type="EMBL" id="ACEN01000110">
    <property type="protein sequence ID" value="EEG32405.1"/>
    <property type="molecule type" value="Genomic_DNA"/>
</dbReference>
<evidence type="ECO:0000256" key="2">
    <source>
        <dbReference type="ARBA" id="ARBA00022801"/>
    </source>
</evidence>
<dbReference type="GO" id="GO:0005829">
    <property type="term" value="C:cytosol"/>
    <property type="evidence" value="ECO:0007669"/>
    <property type="project" value="TreeGrafter"/>
</dbReference>
<evidence type="ECO:0000256" key="5">
    <source>
        <dbReference type="ARBA" id="ARBA00034923"/>
    </source>
</evidence>
<dbReference type="AlphaFoldDB" id="C0ERA8"/>
<protein>
    <recommendedName>
        <fullName evidence="5">DNA 3'-5' helicase II</fullName>
    </recommendedName>
</protein>
<dbReference type="Pfam" id="PF13361">
    <property type="entry name" value="UvrD_C"/>
    <property type="match status" value="1"/>
</dbReference>
<gene>
    <name evidence="7" type="ORF">NEIFLAOT_02509</name>
</gene>
<evidence type="ECO:0000313" key="7">
    <source>
        <dbReference type="EMBL" id="EEG32405.1"/>
    </source>
</evidence>
<evidence type="ECO:0000313" key="8">
    <source>
        <dbReference type="Proteomes" id="UP000004457"/>
    </source>
</evidence>
<dbReference type="InterPro" id="IPR027417">
    <property type="entry name" value="P-loop_NTPase"/>
</dbReference>
<keyword evidence="3" id="KW-0347">Helicase</keyword>
<keyword evidence="8" id="KW-1185">Reference proteome</keyword>
<dbReference type="Gene3D" id="1.10.486.10">
    <property type="entry name" value="PCRA, domain 4"/>
    <property type="match status" value="1"/>
</dbReference>
<evidence type="ECO:0000256" key="3">
    <source>
        <dbReference type="ARBA" id="ARBA00022806"/>
    </source>
</evidence>
<dbReference type="GO" id="GO:0005524">
    <property type="term" value="F:ATP binding"/>
    <property type="evidence" value="ECO:0007669"/>
    <property type="project" value="UniProtKB-KW"/>
</dbReference>
<dbReference type="Pfam" id="PF21196">
    <property type="entry name" value="PcrA_UvrD_tudor"/>
    <property type="match status" value="1"/>
</dbReference>
<evidence type="ECO:0000256" key="4">
    <source>
        <dbReference type="ARBA" id="ARBA00022840"/>
    </source>
</evidence>
<accession>C0ERA8</accession>
<name>C0ERA8_NEIFL</name>
<keyword evidence="1" id="KW-0547">Nucleotide-binding</keyword>
<keyword evidence="4" id="KW-0067">ATP-binding</keyword>
<dbReference type="PANTHER" id="PTHR11070:SF2">
    <property type="entry name" value="ATP-DEPENDENT DNA HELICASE SRS2"/>
    <property type="match status" value="1"/>
</dbReference>
<feature type="domain" description="UvrD-like helicase C-terminal" evidence="6">
    <location>
        <begin position="1"/>
        <end position="176"/>
    </location>
</feature>
<dbReference type="GO" id="GO:0003677">
    <property type="term" value="F:DNA binding"/>
    <property type="evidence" value="ECO:0007669"/>
    <property type="project" value="InterPro"/>
</dbReference>
<dbReference type="InterPro" id="IPR000212">
    <property type="entry name" value="DNA_helicase_UvrD/REP"/>
</dbReference>
<dbReference type="InterPro" id="IPR014017">
    <property type="entry name" value="DNA_helicase_UvrD-like_C"/>
</dbReference>
<dbReference type="GO" id="GO:0000725">
    <property type="term" value="P:recombinational repair"/>
    <property type="evidence" value="ECO:0007669"/>
    <property type="project" value="TreeGrafter"/>
</dbReference>
<organism evidence="7 8">
    <name type="scientific">Neisseria flavescens NRL30031/H210</name>
    <dbReference type="NCBI Taxonomy" id="546264"/>
    <lineage>
        <taxon>Bacteria</taxon>
        <taxon>Pseudomonadati</taxon>
        <taxon>Pseudomonadota</taxon>
        <taxon>Betaproteobacteria</taxon>
        <taxon>Neisseriales</taxon>
        <taxon>Neisseriaceae</taxon>
        <taxon>Neisseria</taxon>
    </lineage>
</organism>
<proteinExistence type="predicted"/>